<feature type="transmembrane region" description="Helical" evidence="6">
    <location>
        <begin position="52"/>
        <end position="68"/>
    </location>
</feature>
<dbReference type="GO" id="GO:0008360">
    <property type="term" value="P:regulation of cell shape"/>
    <property type="evidence" value="ECO:0007669"/>
    <property type="project" value="UniProtKB-KW"/>
</dbReference>
<dbReference type="PANTHER" id="PTHR30474:SF14">
    <property type="entry name" value="CELL CYCLE PROTEIN"/>
    <property type="match status" value="1"/>
</dbReference>
<feature type="transmembrane region" description="Helical" evidence="6">
    <location>
        <begin position="12"/>
        <end position="32"/>
    </location>
</feature>
<evidence type="ECO:0000256" key="2">
    <source>
        <dbReference type="ARBA" id="ARBA00022692"/>
    </source>
</evidence>
<keyword evidence="2 6" id="KW-0812">Transmembrane</keyword>
<keyword evidence="3" id="KW-0133">Cell shape</keyword>
<keyword evidence="5 6" id="KW-0472">Membrane</keyword>
<dbReference type="PANTHER" id="PTHR30474">
    <property type="entry name" value="CELL CYCLE PROTEIN"/>
    <property type="match status" value="1"/>
</dbReference>
<dbReference type="GO" id="GO:0015648">
    <property type="term" value="F:lipid-linked peptidoglycan transporter activity"/>
    <property type="evidence" value="ECO:0007669"/>
    <property type="project" value="TreeGrafter"/>
</dbReference>
<accession>X0YB77</accession>
<dbReference type="AlphaFoldDB" id="X0YB77"/>
<dbReference type="GO" id="GO:0005886">
    <property type="term" value="C:plasma membrane"/>
    <property type="evidence" value="ECO:0007669"/>
    <property type="project" value="TreeGrafter"/>
</dbReference>
<protein>
    <recommendedName>
        <fullName evidence="8">Rod shape-determining protein RodA</fullName>
    </recommendedName>
</protein>
<gene>
    <name evidence="7" type="ORF">S01H1_76118</name>
</gene>
<dbReference type="InterPro" id="IPR001182">
    <property type="entry name" value="FtsW/RodA"/>
</dbReference>
<name>X0YB77_9ZZZZ</name>
<dbReference type="GO" id="GO:0032153">
    <property type="term" value="C:cell division site"/>
    <property type="evidence" value="ECO:0007669"/>
    <property type="project" value="TreeGrafter"/>
</dbReference>
<comment type="caution">
    <text evidence="7">The sequence shown here is derived from an EMBL/GenBank/DDBJ whole genome shotgun (WGS) entry which is preliminary data.</text>
</comment>
<evidence type="ECO:0000256" key="3">
    <source>
        <dbReference type="ARBA" id="ARBA00022960"/>
    </source>
</evidence>
<evidence type="ECO:0000256" key="5">
    <source>
        <dbReference type="ARBA" id="ARBA00023136"/>
    </source>
</evidence>
<feature type="non-terminal residue" evidence="7">
    <location>
        <position position="93"/>
    </location>
</feature>
<evidence type="ECO:0008006" key="8">
    <source>
        <dbReference type="Google" id="ProtNLM"/>
    </source>
</evidence>
<organism evidence="7">
    <name type="scientific">marine sediment metagenome</name>
    <dbReference type="NCBI Taxonomy" id="412755"/>
    <lineage>
        <taxon>unclassified sequences</taxon>
        <taxon>metagenomes</taxon>
        <taxon>ecological metagenomes</taxon>
    </lineage>
</organism>
<keyword evidence="4 6" id="KW-1133">Transmembrane helix</keyword>
<dbReference type="GO" id="GO:0051301">
    <property type="term" value="P:cell division"/>
    <property type="evidence" value="ECO:0007669"/>
    <property type="project" value="InterPro"/>
</dbReference>
<evidence type="ECO:0000256" key="1">
    <source>
        <dbReference type="ARBA" id="ARBA00004141"/>
    </source>
</evidence>
<dbReference type="EMBL" id="BARS01051065">
    <property type="protein sequence ID" value="GAG53079.1"/>
    <property type="molecule type" value="Genomic_DNA"/>
</dbReference>
<evidence type="ECO:0000256" key="6">
    <source>
        <dbReference type="SAM" id="Phobius"/>
    </source>
</evidence>
<feature type="transmembrane region" description="Helical" evidence="6">
    <location>
        <begin position="75"/>
        <end position="92"/>
    </location>
</feature>
<reference evidence="7" key="1">
    <citation type="journal article" date="2014" name="Front. Microbiol.">
        <title>High frequency of phylogenetically diverse reductive dehalogenase-homologous genes in deep subseafloor sedimentary metagenomes.</title>
        <authorList>
            <person name="Kawai M."/>
            <person name="Futagami T."/>
            <person name="Toyoda A."/>
            <person name="Takaki Y."/>
            <person name="Nishi S."/>
            <person name="Hori S."/>
            <person name="Arai W."/>
            <person name="Tsubouchi T."/>
            <person name="Morono Y."/>
            <person name="Uchiyama I."/>
            <person name="Ito T."/>
            <person name="Fujiyama A."/>
            <person name="Inagaki F."/>
            <person name="Takami H."/>
        </authorList>
    </citation>
    <scope>NUCLEOTIDE SEQUENCE</scope>
    <source>
        <strain evidence="7">Expedition CK06-06</strain>
    </source>
</reference>
<evidence type="ECO:0000313" key="7">
    <source>
        <dbReference type="EMBL" id="GAG53079.1"/>
    </source>
</evidence>
<evidence type="ECO:0000256" key="4">
    <source>
        <dbReference type="ARBA" id="ARBA00022989"/>
    </source>
</evidence>
<comment type="subcellular location">
    <subcellularLocation>
        <location evidence="1">Membrane</location>
        <topology evidence="1">Multi-pass membrane protein</topology>
    </subcellularLocation>
</comment>
<sequence length="93" mass="10010">MIHWRAVRHLDPWIVLVGLALAGFGALLIYSASLTSYPEGIQGLSHPTVRHLTFAAMGLVVVGAVAWLDYRFLGQITPTLYAVALALLVGVLV</sequence>
<proteinExistence type="predicted"/>